<dbReference type="RefSeq" id="WP_247994494.1">
    <property type="nucleotide sequence ID" value="NZ_CP096019.1"/>
</dbReference>
<feature type="compositionally biased region" description="Basic and acidic residues" evidence="1">
    <location>
        <begin position="76"/>
        <end position="89"/>
    </location>
</feature>
<dbReference type="EMBL" id="CP096019">
    <property type="protein sequence ID" value="UPM43835.1"/>
    <property type="molecule type" value="Genomic_DNA"/>
</dbReference>
<evidence type="ECO:0000256" key="1">
    <source>
        <dbReference type="SAM" id="MobiDB-lite"/>
    </source>
</evidence>
<dbReference type="Proteomes" id="UP000831768">
    <property type="component" value="Chromosome"/>
</dbReference>
<gene>
    <name evidence="2" type="ORF">MW046_05165</name>
</gene>
<feature type="compositionally biased region" description="Basic and acidic residues" evidence="1">
    <location>
        <begin position="13"/>
        <end position="65"/>
    </location>
</feature>
<name>A0A8U0A3Q8_9EURY</name>
<reference evidence="2" key="1">
    <citation type="submission" date="2022-04" db="EMBL/GenBank/DDBJ databases">
        <title>Halocatena sp. nov., isolated from a salt lake.</title>
        <authorList>
            <person name="Cui H.-L."/>
        </authorList>
    </citation>
    <scope>NUCLEOTIDE SEQUENCE</scope>
    <source>
        <strain evidence="2">AD-1</strain>
    </source>
</reference>
<evidence type="ECO:0000313" key="2">
    <source>
        <dbReference type="EMBL" id="UPM43835.1"/>
    </source>
</evidence>
<protein>
    <submittedName>
        <fullName evidence="2">Uncharacterized protein</fullName>
    </submittedName>
</protein>
<accession>A0A8U0A3Q8</accession>
<feature type="region of interest" description="Disordered" evidence="1">
    <location>
        <begin position="1"/>
        <end position="101"/>
    </location>
</feature>
<dbReference type="AlphaFoldDB" id="A0A8U0A3Q8"/>
<dbReference type="GeneID" id="71927414"/>
<keyword evidence="3" id="KW-1185">Reference proteome</keyword>
<organism evidence="2 3">
    <name type="scientific">Halocatena salina</name>
    <dbReference type="NCBI Taxonomy" id="2934340"/>
    <lineage>
        <taxon>Archaea</taxon>
        <taxon>Methanobacteriati</taxon>
        <taxon>Methanobacteriota</taxon>
        <taxon>Stenosarchaea group</taxon>
        <taxon>Halobacteria</taxon>
        <taxon>Halobacteriales</taxon>
        <taxon>Natronomonadaceae</taxon>
        <taxon>Halocatena</taxon>
    </lineage>
</organism>
<dbReference type="KEGG" id="haad:MW046_05165"/>
<evidence type="ECO:0000313" key="3">
    <source>
        <dbReference type="Proteomes" id="UP000831768"/>
    </source>
</evidence>
<proteinExistence type="predicted"/>
<sequence>MPKVVQWAGLSIEQREERERSKNRSGGDEDAKYVSAYRRADGGSHPEIIGRRSEYCPDTSDHGRDTLGSSGSIPRGKIEREHLLSEGHTTDIGPKTKRTRN</sequence>